<keyword evidence="4 7" id="KW-0863">Zinc-finger</keyword>
<dbReference type="FunFam" id="3.30.160.60:FF:000573">
    <property type="entry name" value="Putative zinc finger protein 236"/>
    <property type="match status" value="1"/>
</dbReference>
<feature type="compositionally biased region" description="Basic and acidic residues" evidence="8">
    <location>
        <begin position="359"/>
        <end position="370"/>
    </location>
</feature>
<dbReference type="FunFam" id="3.30.160.60:FF:001818">
    <property type="entry name" value="GDNF-inducible zinc finger protein 1 isoform X1"/>
    <property type="match status" value="1"/>
</dbReference>
<evidence type="ECO:0000256" key="6">
    <source>
        <dbReference type="ARBA" id="ARBA00023242"/>
    </source>
</evidence>
<feature type="domain" description="C2H2-type" evidence="9">
    <location>
        <begin position="100"/>
        <end position="127"/>
    </location>
</feature>
<name>A0A060X342_ONCMY</name>
<feature type="region of interest" description="Disordered" evidence="8">
    <location>
        <begin position="340"/>
        <end position="377"/>
    </location>
</feature>
<organism evidence="10 11">
    <name type="scientific">Oncorhynchus mykiss</name>
    <name type="common">Rainbow trout</name>
    <name type="synonym">Salmo gairdneri</name>
    <dbReference type="NCBI Taxonomy" id="8022"/>
    <lineage>
        <taxon>Eukaryota</taxon>
        <taxon>Metazoa</taxon>
        <taxon>Chordata</taxon>
        <taxon>Craniata</taxon>
        <taxon>Vertebrata</taxon>
        <taxon>Euteleostomi</taxon>
        <taxon>Actinopterygii</taxon>
        <taxon>Neopterygii</taxon>
        <taxon>Teleostei</taxon>
        <taxon>Protacanthopterygii</taxon>
        <taxon>Salmoniformes</taxon>
        <taxon>Salmonidae</taxon>
        <taxon>Salmoninae</taxon>
        <taxon>Oncorhynchus</taxon>
    </lineage>
</organism>
<dbReference type="InterPro" id="IPR013087">
    <property type="entry name" value="Znf_C2H2_type"/>
</dbReference>
<feature type="domain" description="C2H2-type" evidence="9">
    <location>
        <begin position="202"/>
        <end position="226"/>
    </location>
</feature>
<gene>
    <name evidence="10" type="ORF">GSONMT00042347001</name>
</gene>
<dbReference type="GO" id="GO:0008270">
    <property type="term" value="F:zinc ion binding"/>
    <property type="evidence" value="ECO:0007669"/>
    <property type="project" value="UniProtKB-KW"/>
</dbReference>
<dbReference type="EMBL" id="FR904787">
    <property type="protein sequence ID" value="CDQ71714.1"/>
    <property type="molecule type" value="Genomic_DNA"/>
</dbReference>
<dbReference type="Proteomes" id="UP000193380">
    <property type="component" value="Unassembled WGS sequence"/>
</dbReference>
<dbReference type="STRING" id="8022.A0A060X342"/>
<dbReference type="SUPFAM" id="SSF57667">
    <property type="entry name" value="beta-beta-alpha zinc fingers"/>
    <property type="match status" value="7"/>
</dbReference>
<proteinExistence type="predicted"/>
<evidence type="ECO:0000256" key="1">
    <source>
        <dbReference type="ARBA" id="ARBA00004123"/>
    </source>
</evidence>
<keyword evidence="5" id="KW-0862">Zinc</keyword>
<dbReference type="GO" id="GO:0000978">
    <property type="term" value="F:RNA polymerase II cis-regulatory region sequence-specific DNA binding"/>
    <property type="evidence" value="ECO:0007669"/>
    <property type="project" value="TreeGrafter"/>
</dbReference>
<feature type="domain" description="C2H2-type" evidence="9">
    <location>
        <begin position="40"/>
        <end position="67"/>
    </location>
</feature>
<dbReference type="Gene3D" id="3.30.160.60">
    <property type="entry name" value="Classic Zinc Finger"/>
    <property type="match status" value="10"/>
</dbReference>
<evidence type="ECO:0000256" key="7">
    <source>
        <dbReference type="PROSITE-ProRule" id="PRU00042"/>
    </source>
</evidence>
<dbReference type="FunFam" id="3.30.160.60:FF:001119">
    <property type="entry name" value="zinc finger protein 408"/>
    <property type="match status" value="1"/>
</dbReference>
<dbReference type="InterPro" id="IPR051643">
    <property type="entry name" value="Transcr_Reg_ZincFinger"/>
</dbReference>
<dbReference type="FunFam" id="3.30.160.60:FF:000481">
    <property type="entry name" value="zinc finger protein 236"/>
    <property type="match status" value="1"/>
</dbReference>
<protein>
    <recommendedName>
        <fullName evidence="9">C2H2-type domain-containing protein</fullName>
    </recommendedName>
</protein>
<dbReference type="PaxDb" id="8022-A0A060X342"/>
<keyword evidence="3" id="KW-0677">Repeat</keyword>
<accession>A0A060X342</accession>
<dbReference type="PANTHER" id="PTHR24396">
    <property type="entry name" value="ZINC FINGER PROTEIN"/>
    <property type="match status" value="1"/>
</dbReference>
<dbReference type="PROSITE" id="PS50157">
    <property type="entry name" value="ZINC_FINGER_C2H2_2"/>
    <property type="match status" value="11"/>
</dbReference>
<dbReference type="PANTHER" id="PTHR24396:SF21">
    <property type="entry name" value="ZINC FINGER PROTEIN 236"/>
    <property type="match status" value="1"/>
</dbReference>
<evidence type="ECO:0000256" key="2">
    <source>
        <dbReference type="ARBA" id="ARBA00022723"/>
    </source>
</evidence>
<keyword evidence="6" id="KW-0539">Nucleus</keyword>
<dbReference type="Pfam" id="PF00096">
    <property type="entry name" value="zf-C2H2"/>
    <property type="match status" value="7"/>
</dbReference>
<reference evidence="10" key="2">
    <citation type="submission" date="2014-03" db="EMBL/GenBank/DDBJ databases">
        <authorList>
            <person name="Genoscope - CEA"/>
        </authorList>
    </citation>
    <scope>NUCLEOTIDE SEQUENCE</scope>
</reference>
<evidence type="ECO:0000256" key="4">
    <source>
        <dbReference type="ARBA" id="ARBA00022771"/>
    </source>
</evidence>
<evidence type="ECO:0000256" key="5">
    <source>
        <dbReference type="ARBA" id="ARBA00022833"/>
    </source>
</evidence>
<feature type="domain" description="C2H2-type" evidence="9">
    <location>
        <begin position="425"/>
        <end position="452"/>
    </location>
</feature>
<comment type="subcellular location">
    <subcellularLocation>
        <location evidence="1">Nucleus</location>
    </subcellularLocation>
</comment>
<feature type="domain" description="C2H2-type" evidence="9">
    <location>
        <begin position="453"/>
        <end position="480"/>
    </location>
</feature>
<keyword evidence="2" id="KW-0479">Metal-binding</keyword>
<feature type="domain" description="C2H2-type" evidence="9">
    <location>
        <begin position="174"/>
        <end position="201"/>
    </location>
</feature>
<evidence type="ECO:0000256" key="8">
    <source>
        <dbReference type="SAM" id="MobiDB-lite"/>
    </source>
</evidence>
<dbReference type="InterPro" id="IPR036236">
    <property type="entry name" value="Znf_C2H2_sf"/>
</dbReference>
<sequence length="591" mass="66454">MNCLFSLPPFQLHRCDQCAQTFNVEFNLMLHKSTHATSNPTCPVCHKKFSRVASLKSHIMLHEKEENLICTECGDEFILHSQLMLHLEEHRKELSGAKVYTCKTCSKEFKMAGQLKEHTKTHVKMRPLSSNSRNYKKNIDRSGFTNSCQHCGKTFKKPSQLVRHTRIHTGERPYKCSHCSKAFNQKVVLQTHMVRHTGEKPHLCIFCPASFSQKGNLHSHVQRVHSELTGVPLFPCMDCSCVFKKLGSLNAHISKMHILLIEESANTQEVEESGQGVAGSEGSEVVTDVIQQLLELSEQVTGEGTQSQPQEQTITLETAINQDILQQALENSGLSVVQSQTNGVARQTQSHAAEGALPDSKKLPGQDKTTKKEKKSIFRKPVQMPGSIREENGVRWHSCPYCNKEFKKPSDLVRHIRIHTHEKPFKCKQCFRAFAVKSTLTAHMKTHTGVKAFECQCCMKCFSTSGSRKVHMRLHTGVRPFPCPHCDKIFRTSGHRKTHIASHFKSLQQKKHKFPRKSHKTKVSKSNIPLPDIPLQEPILITDLGNACMLTRSLTSTHTHALCSYCPLLPRSHPIPEPSPGLSDVPGDGGQ</sequence>
<dbReference type="FunFam" id="3.30.160.60:FF:001012">
    <property type="entry name" value="Zinc finger protein 236"/>
    <property type="match status" value="1"/>
</dbReference>
<evidence type="ECO:0000259" key="9">
    <source>
        <dbReference type="PROSITE" id="PS50157"/>
    </source>
</evidence>
<evidence type="ECO:0000256" key="3">
    <source>
        <dbReference type="ARBA" id="ARBA00022737"/>
    </source>
</evidence>
<dbReference type="FunFam" id="3.30.160.60:FF:000753">
    <property type="entry name" value="zinc finger protein 236 isoform X2"/>
    <property type="match status" value="1"/>
</dbReference>
<feature type="domain" description="C2H2-type" evidence="9">
    <location>
        <begin position="481"/>
        <end position="503"/>
    </location>
</feature>
<dbReference type="PROSITE" id="PS00028">
    <property type="entry name" value="ZINC_FINGER_C2H2_1"/>
    <property type="match status" value="12"/>
</dbReference>
<evidence type="ECO:0000313" key="11">
    <source>
        <dbReference type="Proteomes" id="UP000193380"/>
    </source>
</evidence>
<dbReference type="GO" id="GO:0000981">
    <property type="term" value="F:DNA-binding transcription factor activity, RNA polymerase II-specific"/>
    <property type="evidence" value="ECO:0007669"/>
    <property type="project" value="TreeGrafter"/>
</dbReference>
<dbReference type="FunFam" id="3.30.160.60:FF:001017">
    <property type="entry name" value="Zinc finger protein 236 variant"/>
    <property type="match status" value="1"/>
</dbReference>
<dbReference type="SMART" id="SM00355">
    <property type="entry name" value="ZnF_C2H2"/>
    <property type="match status" value="12"/>
</dbReference>
<feature type="domain" description="C2H2-type" evidence="9">
    <location>
        <begin position="13"/>
        <end position="40"/>
    </location>
</feature>
<dbReference type="GO" id="GO:0005634">
    <property type="term" value="C:nucleus"/>
    <property type="evidence" value="ECO:0007669"/>
    <property type="project" value="UniProtKB-SubCell"/>
</dbReference>
<feature type="compositionally biased region" description="Polar residues" evidence="8">
    <location>
        <begin position="340"/>
        <end position="351"/>
    </location>
</feature>
<reference evidence="10" key="1">
    <citation type="journal article" date="2014" name="Nat. Commun.">
        <title>The rainbow trout genome provides novel insights into evolution after whole-genome duplication in vertebrates.</title>
        <authorList>
            <person name="Berthelot C."/>
            <person name="Brunet F."/>
            <person name="Chalopin D."/>
            <person name="Juanchich A."/>
            <person name="Bernard M."/>
            <person name="Noel B."/>
            <person name="Bento P."/>
            <person name="Da Silva C."/>
            <person name="Labadie K."/>
            <person name="Alberti A."/>
            <person name="Aury J.M."/>
            <person name="Louis A."/>
            <person name="Dehais P."/>
            <person name="Bardou P."/>
            <person name="Montfort J."/>
            <person name="Klopp C."/>
            <person name="Cabau C."/>
            <person name="Gaspin C."/>
            <person name="Thorgaard G.H."/>
            <person name="Boussaha M."/>
            <person name="Quillet E."/>
            <person name="Guyomard R."/>
            <person name="Galiana D."/>
            <person name="Bobe J."/>
            <person name="Volff J.N."/>
            <person name="Genet C."/>
            <person name="Wincker P."/>
            <person name="Jaillon O."/>
            <person name="Roest Crollius H."/>
            <person name="Guiguen Y."/>
        </authorList>
    </citation>
    <scope>NUCLEOTIDE SEQUENCE [LARGE SCALE GENOMIC DNA]</scope>
</reference>
<feature type="domain" description="C2H2-type" evidence="9">
    <location>
        <begin position="146"/>
        <end position="173"/>
    </location>
</feature>
<feature type="domain" description="C2H2-type" evidence="9">
    <location>
        <begin position="397"/>
        <end position="424"/>
    </location>
</feature>
<dbReference type="FunFam" id="3.30.160.60:FF:000301">
    <property type="entry name" value="Zinc finger protein 236"/>
    <property type="match status" value="1"/>
</dbReference>
<evidence type="ECO:0000313" key="10">
    <source>
        <dbReference type="EMBL" id="CDQ71714.1"/>
    </source>
</evidence>
<feature type="domain" description="C2H2-type" evidence="9">
    <location>
        <begin position="68"/>
        <end position="95"/>
    </location>
</feature>
<dbReference type="AlphaFoldDB" id="A0A060X342"/>